<accession>A0A1I7T844</accession>
<dbReference type="STRING" id="1561998.A0A1I7T844"/>
<dbReference type="PROSITE" id="PS50878">
    <property type="entry name" value="RT_POL"/>
    <property type="match status" value="1"/>
</dbReference>
<protein>
    <submittedName>
        <fullName evidence="3">Reverse transcriptase domain-containing protein</fullName>
    </submittedName>
</protein>
<evidence type="ECO:0000313" key="3">
    <source>
        <dbReference type="WBParaSite" id="Csp11.Scaffold538.g3337.t1"/>
    </source>
</evidence>
<dbReference type="eggNOG" id="KOG1075">
    <property type="taxonomic scope" value="Eukaryota"/>
</dbReference>
<dbReference type="Pfam" id="PF00078">
    <property type="entry name" value="RVT_1"/>
    <property type="match status" value="1"/>
</dbReference>
<evidence type="ECO:0000313" key="2">
    <source>
        <dbReference type="Proteomes" id="UP000095282"/>
    </source>
</evidence>
<sequence>MERIVCRFIKTSHGHKFHPNQHGFLSRRSCTSSLARSISEYKETLLLHNQLDVIYLDFQKAFDRVSHPILLSKLANFGLPSLLLSWFDNFLSDRSFSIKVNEFIEPTCHSVPSGVPQGTVSGPLLFLVFINDIFSLFPPSVKVSAFADDLKLSSHLPLELQASLDIVDNWSSINRLPLAHSKTALIHLGKSNTIFPYSIRNTPIKPSDTVRDLGLLIDSSLSFKPHISRVISLATLRSNQLLKSFSSSSPQFYAKLFKTYVWPIIEYCSPIYAPPPSSLLAKNLEKPLRQFSRKALQKCNIPFSSYSERLAILDLPSCRHRRLRAQLILLYKFLDGTAHFPDLFSYISISNSSRRPMIIKVYPFKTNDFFSKTVPSWNAILANTNVYLSPSQFINLIDKSVVKC</sequence>
<dbReference type="CDD" id="cd01650">
    <property type="entry name" value="RT_nLTR_like"/>
    <property type="match status" value="1"/>
</dbReference>
<dbReference type="AlphaFoldDB" id="A0A1I7T844"/>
<organism evidence="2 3">
    <name type="scientific">Caenorhabditis tropicalis</name>
    <dbReference type="NCBI Taxonomy" id="1561998"/>
    <lineage>
        <taxon>Eukaryota</taxon>
        <taxon>Metazoa</taxon>
        <taxon>Ecdysozoa</taxon>
        <taxon>Nematoda</taxon>
        <taxon>Chromadorea</taxon>
        <taxon>Rhabditida</taxon>
        <taxon>Rhabditina</taxon>
        <taxon>Rhabditomorpha</taxon>
        <taxon>Rhabditoidea</taxon>
        <taxon>Rhabditidae</taxon>
        <taxon>Peloderinae</taxon>
        <taxon>Caenorhabditis</taxon>
    </lineage>
</organism>
<dbReference type="WBParaSite" id="Csp11.Scaffold538.g3337.t1">
    <property type="protein sequence ID" value="Csp11.Scaffold538.g3337.t1"/>
    <property type="gene ID" value="Csp11.Scaffold538.g3337"/>
</dbReference>
<dbReference type="InterPro" id="IPR000477">
    <property type="entry name" value="RT_dom"/>
</dbReference>
<name>A0A1I7T844_9PELO</name>
<evidence type="ECO:0000259" key="1">
    <source>
        <dbReference type="PROSITE" id="PS50878"/>
    </source>
</evidence>
<dbReference type="PRINTS" id="PR01345">
    <property type="entry name" value="CERVTRCPTASE"/>
</dbReference>
<dbReference type="SUPFAM" id="SSF56672">
    <property type="entry name" value="DNA/RNA polymerases"/>
    <property type="match status" value="1"/>
</dbReference>
<reference evidence="3" key="1">
    <citation type="submission" date="2016-11" db="UniProtKB">
        <authorList>
            <consortium name="WormBaseParasite"/>
        </authorList>
    </citation>
    <scope>IDENTIFICATION</scope>
</reference>
<dbReference type="Proteomes" id="UP000095282">
    <property type="component" value="Unplaced"/>
</dbReference>
<proteinExistence type="predicted"/>
<dbReference type="InterPro" id="IPR043502">
    <property type="entry name" value="DNA/RNA_pol_sf"/>
</dbReference>
<feature type="domain" description="Reverse transcriptase" evidence="1">
    <location>
        <begin position="1"/>
        <end position="217"/>
    </location>
</feature>
<keyword evidence="2" id="KW-1185">Reference proteome</keyword>
<dbReference type="PANTHER" id="PTHR33332">
    <property type="entry name" value="REVERSE TRANSCRIPTASE DOMAIN-CONTAINING PROTEIN"/>
    <property type="match status" value="1"/>
</dbReference>